<evidence type="ECO:0000313" key="1">
    <source>
        <dbReference type="EMBL" id="SUB23247.1"/>
    </source>
</evidence>
<dbReference type="Proteomes" id="UP000255098">
    <property type="component" value="Unassembled WGS sequence"/>
</dbReference>
<dbReference type="AlphaFoldDB" id="A0A379ANI6"/>
<gene>
    <name evidence="1" type="ORF">NCTC11297_00240</name>
</gene>
<organism evidence="1 2">
    <name type="scientific">Avibacterium avium</name>
    <name type="common">Pasteurella avium</name>
    <dbReference type="NCBI Taxonomy" id="751"/>
    <lineage>
        <taxon>Bacteria</taxon>
        <taxon>Pseudomonadati</taxon>
        <taxon>Pseudomonadota</taxon>
        <taxon>Gammaproteobacteria</taxon>
        <taxon>Pasteurellales</taxon>
        <taxon>Pasteurellaceae</taxon>
        <taxon>Avibacterium</taxon>
    </lineage>
</organism>
<reference evidence="1 2" key="1">
    <citation type="submission" date="2018-06" db="EMBL/GenBank/DDBJ databases">
        <authorList>
            <consortium name="Pathogen Informatics"/>
            <person name="Doyle S."/>
        </authorList>
    </citation>
    <scope>NUCLEOTIDE SEQUENCE [LARGE SCALE GENOMIC DNA]</scope>
    <source>
        <strain evidence="2">NCTC 11297</strain>
    </source>
</reference>
<name>A0A379ANI6_AVIAV</name>
<evidence type="ECO:0000313" key="2">
    <source>
        <dbReference type="Proteomes" id="UP000255098"/>
    </source>
</evidence>
<dbReference type="GeneID" id="300132466"/>
<dbReference type="EMBL" id="UGSP01000001">
    <property type="protein sequence ID" value="SUB23247.1"/>
    <property type="molecule type" value="Genomic_DNA"/>
</dbReference>
<proteinExistence type="predicted"/>
<keyword evidence="2" id="KW-1185">Reference proteome</keyword>
<protein>
    <submittedName>
        <fullName evidence="1">Uncharacterized protein</fullName>
    </submittedName>
</protein>
<sequence>MKGLKIQCPECGKALNIRTSERPSACVTQALVYCVECDIKGTITAQLSDIKKGVFKPVTPSHKWQQDPK</sequence>
<dbReference type="RefSeq" id="WP_103854391.1">
    <property type="nucleotide sequence ID" value="NZ_JBMMFP010000023.1"/>
</dbReference>
<accession>A0A379ANI6</accession>